<accession>A0ABV9CMV9</accession>
<evidence type="ECO:0000313" key="3">
    <source>
        <dbReference type="Proteomes" id="UP001596004"/>
    </source>
</evidence>
<dbReference type="RefSeq" id="WP_380844370.1">
    <property type="nucleotide sequence ID" value="NZ_JBHSFP010000020.1"/>
</dbReference>
<keyword evidence="1" id="KW-1133">Transmembrane helix</keyword>
<feature type="transmembrane region" description="Helical" evidence="1">
    <location>
        <begin position="64"/>
        <end position="86"/>
    </location>
</feature>
<protein>
    <recommendedName>
        <fullName evidence="4">Major facilitator superfamily (MFS) profile domain-containing protein</fullName>
    </recommendedName>
</protein>
<evidence type="ECO:0000313" key="2">
    <source>
        <dbReference type="EMBL" id="MFC4534190.1"/>
    </source>
</evidence>
<sequence length="89" mass="8996">MGAVGCVLLFGLGFGVDTISLPQLLAARYGTVAYATIAGRVASFSITARAAAPLGAIALAQAAGYGWVMTVVAAACFIAASTLLLYRRL</sequence>
<name>A0ABV9CMV9_9ACTN</name>
<keyword evidence="1" id="KW-0812">Transmembrane</keyword>
<keyword evidence="3" id="KW-1185">Reference proteome</keyword>
<organism evidence="2 3">
    <name type="scientific">Sphaerisporangium dianthi</name>
    <dbReference type="NCBI Taxonomy" id="1436120"/>
    <lineage>
        <taxon>Bacteria</taxon>
        <taxon>Bacillati</taxon>
        <taxon>Actinomycetota</taxon>
        <taxon>Actinomycetes</taxon>
        <taxon>Streptosporangiales</taxon>
        <taxon>Streptosporangiaceae</taxon>
        <taxon>Sphaerisporangium</taxon>
    </lineage>
</organism>
<dbReference type="InterPro" id="IPR036259">
    <property type="entry name" value="MFS_trans_sf"/>
</dbReference>
<evidence type="ECO:0000256" key="1">
    <source>
        <dbReference type="SAM" id="Phobius"/>
    </source>
</evidence>
<proteinExistence type="predicted"/>
<gene>
    <name evidence="2" type="ORF">ACFO60_25800</name>
</gene>
<evidence type="ECO:0008006" key="4">
    <source>
        <dbReference type="Google" id="ProtNLM"/>
    </source>
</evidence>
<dbReference type="SUPFAM" id="SSF103473">
    <property type="entry name" value="MFS general substrate transporter"/>
    <property type="match status" value="1"/>
</dbReference>
<dbReference type="EMBL" id="JBHSFP010000020">
    <property type="protein sequence ID" value="MFC4534190.1"/>
    <property type="molecule type" value="Genomic_DNA"/>
</dbReference>
<dbReference type="Proteomes" id="UP001596004">
    <property type="component" value="Unassembled WGS sequence"/>
</dbReference>
<comment type="caution">
    <text evidence="2">The sequence shown here is derived from an EMBL/GenBank/DDBJ whole genome shotgun (WGS) entry which is preliminary data.</text>
</comment>
<keyword evidence="1" id="KW-0472">Membrane</keyword>
<reference evidence="3" key="1">
    <citation type="journal article" date="2019" name="Int. J. Syst. Evol. Microbiol.">
        <title>The Global Catalogue of Microorganisms (GCM) 10K type strain sequencing project: providing services to taxonomists for standard genome sequencing and annotation.</title>
        <authorList>
            <consortium name="The Broad Institute Genomics Platform"/>
            <consortium name="The Broad Institute Genome Sequencing Center for Infectious Disease"/>
            <person name="Wu L."/>
            <person name="Ma J."/>
        </authorList>
    </citation>
    <scope>NUCLEOTIDE SEQUENCE [LARGE SCALE GENOMIC DNA]</scope>
    <source>
        <strain evidence="3">CGMCC 4.7132</strain>
    </source>
</reference>